<sequence>MNYHAGVGPVQLVDKHTIVTLFVGLTARRHRRLMLVPLMLSVFS</sequence>
<accession>I2B8D0</accession>
<dbReference type="HOGENOM" id="CLU_3222012_0_0_6"/>
<keyword evidence="2" id="KW-1185">Reference proteome</keyword>
<evidence type="ECO:0000313" key="2">
    <source>
        <dbReference type="Proteomes" id="UP000001955"/>
    </source>
</evidence>
<dbReference type="STRING" id="630626.EBL_c16900"/>
<proteinExistence type="predicted"/>
<organism evidence="1 2">
    <name type="scientific">Shimwellia blattae (strain ATCC 29907 / DSM 4481 / JCM 1650 / NBRC 105725 / CDC 9005-74)</name>
    <name type="common">Escherichia blattae</name>
    <dbReference type="NCBI Taxonomy" id="630626"/>
    <lineage>
        <taxon>Bacteria</taxon>
        <taxon>Pseudomonadati</taxon>
        <taxon>Pseudomonadota</taxon>
        <taxon>Gammaproteobacteria</taxon>
        <taxon>Enterobacterales</taxon>
        <taxon>Enterobacteriaceae</taxon>
        <taxon>Shimwellia</taxon>
    </lineage>
</organism>
<dbReference type="EMBL" id="CP001560">
    <property type="protein sequence ID" value="AFJ46784.1"/>
    <property type="molecule type" value="Genomic_DNA"/>
</dbReference>
<dbReference type="AlphaFoldDB" id="I2B8D0"/>
<evidence type="ECO:0000313" key="1">
    <source>
        <dbReference type="EMBL" id="AFJ46784.1"/>
    </source>
</evidence>
<reference evidence="1 2" key="1">
    <citation type="journal article" date="2012" name="J. Bacteriol.">
        <title>Complete genome sequence of the B12-producing Shimwellia blattae strain DSM 4481, isolated from a cockroach.</title>
        <authorList>
            <person name="Brzuszkiewicz E."/>
            <person name="Waschkowitz T."/>
            <person name="Wiezer A."/>
            <person name="Daniel R."/>
        </authorList>
    </citation>
    <scope>NUCLEOTIDE SEQUENCE [LARGE SCALE GENOMIC DNA]</scope>
    <source>
        <strain evidence="2">ATCC 29907 / DSM 4481 / JCM 1650 / NBRC 105725 / CDC 9005-74</strain>
    </source>
</reference>
<protein>
    <submittedName>
        <fullName evidence="1">Uncharacterized protein</fullName>
    </submittedName>
</protein>
<dbReference type="KEGG" id="ebt:EBL_c16900"/>
<gene>
    <name evidence="1" type="ordered locus">EBL_c16900</name>
</gene>
<dbReference type="Proteomes" id="UP000001955">
    <property type="component" value="Chromosome"/>
</dbReference>
<name>I2B8D0_SHIBC</name>